<organism evidence="2 3">
    <name type="scientific">Rhinopithecimicrobium faecis</name>
    <dbReference type="NCBI Taxonomy" id="2820698"/>
    <lineage>
        <taxon>Bacteria</taxon>
        <taxon>Pseudomonadati</taxon>
        <taxon>Bacteroidota</taxon>
        <taxon>Sphingobacteriia</taxon>
        <taxon>Sphingobacteriales</taxon>
        <taxon>Sphingobacteriaceae</taxon>
        <taxon>Rhinopithecimicrobium</taxon>
    </lineage>
</organism>
<dbReference type="InterPro" id="IPR027417">
    <property type="entry name" value="P-loop_NTPase"/>
</dbReference>
<accession>A0A8T4HDC4</accession>
<dbReference type="InterPro" id="IPR051396">
    <property type="entry name" value="Bact_Antivir_Def_Nuclease"/>
</dbReference>
<dbReference type="SUPFAM" id="SSF52540">
    <property type="entry name" value="P-loop containing nucleoside triphosphate hydrolases"/>
    <property type="match status" value="1"/>
</dbReference>
<comment type="caution">
    <text evidence="2">The sequence shown here is derived from an EMBL/GenBank/DDBJ whole genome shotgun (WGS) entry which is preliminary data.</text>
</comment>
<dbReference type="SMART" id="SM00382">
    <property type="entry name" value="AAA"/>
    <property type="match status" value="1"/>
</dbReference>
<dbReference type="InterPro" id="IPR003593">
    <property type="entry name" value="AAA+_ATPase"/>
</dbReference>
<dbReference type="Gene3D" id="3.40.50.300">
    <property type="entry name" value="P-loop containing nucleotide triphosphate hydrolases"/>
    <property type="match status" value="2"/>
</dbReference>
<dbReference type="EMBL" id="JAGKSB010000018">
    <property type="protein sequence ID" value="MBP3944463.1"/>
    <property type="molecule type" value="Genomic_DNA"/>
</dbReference>
<sequence length="457" mass="53249">MKIKRFIAKDVHGFLDFDIEFFDDITFLIGINGSGKTSALKLILGLLNPSYENLSKIDYAYCKIYLDHDDTDVEITSIQEDSTHFKLMLSTVGKELVSNKFKRSIEFLDDLDDESSDLKAQDGWKSIFGMDGVVKKIKQMNSPKFLGLERRVLDEYGTRERRFSPNRPSHYTRNHKLKRFNPIDSSLLDVQILIYDYIRKIAQKQPEISGQFKDKIFRQSFNFIEDNSIFSHRTNEVELLERKDSIIEAVVKLELEYLVHDVENYFLQMVKLANEMNNPSIITESKSENLENKRDKRISTWLNNYPQLKKIDEIIKFSNEYQKQIDELRTPINKLKLIVSKFFNEGNKFLEIAPDGEIQVFYKNGNLAELYNLSSGEKQIIIMIAHLIFAEDLQDAGVFIIDEPELSLHITWQEIFVDAILEASPHTQFILATHSPSIISKTEREMFYQDISKSYNA</sequence>
<dbReference type="AlphaFoldDB" id="A0A8T4HDC4"/>
<evidence type="ECO:0000313" key="3">
    <source>
        <dbReference type="Proteomes" id="UP000679691"/>
    </source>
</evidence>
<gene>
    <name evidence="2" type="ORF">J5U18_13020</name>
</gene>
<protein>
    <submittedName>
        <fullName evidence="2">AAA family ATPase</fullName>
    </submittedName>
</protein>
<dbReference type="RefSeq" id="WP_353547977.1">
    <property type="nucleotide sequence ID" value="NZ_JAGKSB010000018.1"/>
</dbReference>
<proteinExistence type="predicted"/>
<name>A0A8T4HDC4_9SPHI</name>
<dbReference type="PANTHER" id="PTHR43581">
    <property type="entry name" value="ATP/GTP PHOSPHATASE"/>
    <property type="match status" value="1"/>
</dbReference>
<dbReference type="InterPro" id="IPR041685">
    <property type="entry name" value="AAA_GajA/Old/RecF-like"/>
</dbReference>
<keyword evidence="3" id="KW-1185">Reference proteome</keyword>
<evidence type="ECO:0000313" key="2">
    <source>
        <dbReference type="EMBL" id="MBP3944463.1"/>
    </source>
</evidence>
<reference evidence="2" key="1">
    <citation type="submission" date="2021-03" db="EMBL/GenBank/DDBJ databases">
        <authorList>
            <person name="Lu T."/>
            <person name="Wang Q."/>
            <person name="Han X."/>
        </authorList>
    </citation>
    <scope>NUCLEOTIDE SEQUENCE</scope>
    <source>
        <strain evidence="2">WQ 2009</strain>
    </source>
</reference>
<dbReference type="Proteomes" id="UP000679691">
    <property type="component" value="Unassembled WGS sequence"/>
</dbReference>
<dbReference type="PANTHER" id="PTHR43581:SF2">
    <property type="entry name" value="EXCINUCLEASE ATPASE SUBUNIT"/>
    <property type="match status" value="1"/>
</dbReference>
<evidence type="ECO:0000259" key="1">
    <source>
        <dbReference type="SMART" id="SM00382"/>
    </source>
</evidence>
<dbReference type="Pfam" id="PF13175">
    <property type="entry name" value="AAA_15"/>
    <property type="match status" value="1"/>
</dbReference>
<feature type="domain" description="AAA+ ATPase" evidence="1">
    <location>
        <begin position="22"/>
        <end position="452"/>
    </location>
</feature>